<dbReference type="STRING" id="1391654.AKJ09_04988"/>
<evidence type="ECO:0000256" key="1">
    <source>
        <dbReference type="SAM" id="MobiDB-lite"/>
    </source>
</evidence>
<organism evidence="2 3">
    <name type="scientific">Labilithrix luteola</name>
    <dbReference type="NCBI Taxonomy" id="1391654"/>
    <lineage>
        <taxon>Bacteria</taxon>
        <taxon>Pseudomonadati</taxon>
        <taxon>Myxococcota</taxon>
        <taxon>Polyangia</taxon>
        <taxon>Polyangiales</taxon>
        <taxon>Labilitrichaceae</taxon>
        <taxon>Labilithrix</taxon>
    </lineage>
</organism>
<gene>
    <name evidence="2" type="ORF">AKJ09_04988</name>
</gene>
<evidence type="ECO:0000313" key="2">
    <source>
        <dbReference type="EMBL" id="AKU98324.1"/>
    </source>
</evidence>
<protein>
    <submittedName>
        <fullName evidence="2">Uncharacterized protein</fullName>
    </submittedName>
</protein>
<proteinExistence type="predicted"/>
<dbReference type="EMBL" id="CP012333">
    <property type="protein sequence ID" value="AKU98324.1"/>
    <property type="molecule type" value="Genomic_DNA"/>
</dbReference>
<feature type="region of interest" description="Disordered" evidence="1">
    <location>
        <begin position="1"/>
        <end position="22"/>
    </location>
</feature>
<sequence length="51" mass="5674">MVRRGVETLATEPPSPLARRSSSIATGGAYVYRETTMRGDTGAMTRPEWFR</sequence>
<dbReference type="KEGG" id="llu:AKJ09_04988"/>
<accession>A0A0K1PYV2</accession>
<reference evidence="2 3" key="1">
    <citation type="submission" date="2015-08" db="EMBL/GenBank/DDBJ databases">
        <authorList>
            <person name="Babu N.S."/>
            <person name="Beckwith C.J."/>
            <person name="Beseler K.G."/>
            <person name="Brison A."/>
            <person name="Carone J.V."/>
            <person name="Caskin T.P."/>
            <person name="Diamond M."/>
            <person name="Durham M.E."/>
            <person name="Foxe J.M."/>
            <person name="Go M."/>
            <person name="Henderson B.A."/>
            <person name="Jones I.B."/>
            <person name="McGettigan J.A."/>
            <person name="Micheletti S.J."/>
            <person name="Nasrallah M.E."/>
            <person name="Ortiz D."/>
            <person name="Piller C.R."/>
            <person name="Privatt S.R."/>
            <person name="Schneider S.L."/>
            <person name="Sharp S."/>
            <person name="Smith T.C."/>
            <person name="Stanton J.D."/>
            <person name="Ullery H.E."/>
            <person name="Wilson R.J."/>
            <person name="Serrano M.G."/>
            <person name="Buck G."/>
            <person name="Lee V."/>
            <person name="Wang Y."/>
            <person name="Carvalho R."/>
            <person name="Voegtly L."/>
            <person name="Shi R."/>
            <person name="Duckworth R."/>
            <person name="Johnson A."/>
            <person name="Loviza R."/>
            <person name="Walstead R."/>
            <person name="Shah Z."/>
            <person name="Kiflezghi M."/>
            <person name="Wade K."/>
            <person name="Ball S.L."/>
            <person name="Bradley K.W."/>
            <person name="Asai D.J."/>
            <person name="Bowman C.A."/>
            <person name="Russell D.A."/>
            <person name="Pope W.H."/>
            <person name="Jacobs-Sera D."/>
            <person name="Hendrix R.W."/>
            <person name="Hatfull G.F."/>
        </authorList>
    </citation>
    <scope>NUCLEOTIDE SEQUENCE [LARGE SCALE GENOMIC DNA]</scope>
    <source>
        <strain evidence="2 3">DSM 27648</strain>
    </source>
</reference>
<keyword evidence="3" id="KW-1185">Reference proteome</keyword>
<dbReference type="Proteomes" id="UP000064967">
    <property type="component" value="Chromosome"/>
</dbReference>
<dbReference type="AlphaFoldDB" id="A0A0K1PYV2"/>
<evidence type="ECO:0000313" key="3">
    <source>
        <dbReference type="Proteomes" id="UP000064967"/>
    </source>
</evidence>
<name>A0A0K1PYV2_9BACT</name>